<evidence type="ECO:0000313" key="2">
    <source>
        <dbReference type="Proteomes" id="UP000095039"/>
    </source>
</evidence>
<accession>A0A1E5BYU5</accession>
<proteinExistence type="predicted"/>
<dbReference type="EMBL" id="AJWN02000094">
    <property type="protein sequence ID" value="OEE58427.1"/>
    <property type="molecule type" value="Genomic_DNA"/>
</dbReference>
<evidence type="ECO:0000313" key="1">
    <source>
        <dbReference type="EMBL" id="OEE58427.1"/>
    </source>
</evidence>
<sequence>MVNRLNVTPTLLNQLAQRIQQATASRDWQTLKALDLKVRELLLRHPECLKSAACAAAISQLKATHQVAVLALGESLTEMETELDVMQAQNERAMAYQLAMTMEY</sequence>
<name>A0A1E5BYU5_9GAMM</name>
<keyword evidence="2" id="KW-1185">Reference proteome</keyword>
<dbReference type="AlphaFoldDB" id="A0A1E5BYU5"/>
<evidence type="ECO:0008006" key="3">
    <source>
        <dbReference type="Google" id="ProtNLM"/>
    </source>
</evidence>
<protein>
    <recommendedName>
        <fullName evidence="3">LafD</fullName>
    </recommendedName>
</protein>
<reference evidence="1 2" key="1">
    <citation type="journal article" date="2012" name="Science">
        <title>Ecological populations of bacteria act as socially cohesive units of antibiotic production and resistance.</title>
        <authorList>
            <person name="Cordero O.X."/>
            <person name="Wildschutte H."/>
            <person name="Kirkup B."/>
            <person name="Proehl S."/>
            <person name="Ngo L."/>
            <person name="Hussain F."/>
            <person name="Le Roux F."/>
            <person name="Mincer T."/>
            <person name="Polz M.F."/>
        </authorList>
    </citation>
    <scope>NUCLEOTIDE SEQUENCE [LARGE SCALE GENOMIC DNA]</scope>
    <source>
        <strain evidence="1 2">FF-454</strain>
    </source>
</reference>
<comment type="caution">
    <text evidence="1">The sequence shown here is derived from an EMBL/GenBank/DDBJ whole genome shotgun (WGS) entry which is preliminary data.</text>
</comment>
<organism evidence="1 2">
    <name type="scientific">Enterovibrio norvegicus FF-454</name>
    <dbReference type="NCBI Taxonomy" id="1185651"/>
    <lineage>
        <taxon>Bacteria</taxon>
        <taxon>Pseudomonadati</taxon>
        <taxon>Pseudomonadota</taxon>
        <taxon>Gammaproteobacteria</taxon>
        <taxon>Vibrionales</taxon>
        <taxon>Vibrionaceae</taxon>
        <taxon>Enterovibrio</taxon>
    </lineage>
</organism>
<dbReference type="Proteomes" id="UP000095039">
    <property type="component" value="Unassembled WGS sequence"/>
</dbReference>
<dbReference type="RefSeq" id="WP_016959261.1">
    <property type="nucleotide sequence ID" value="NZ_AJWN02000094.1"/>
</dbReference>
<gene>
    <name evidence="1" type="ORF">A1OK_15645</name>
</gene>